<evidence type="ECO:0000259" key="3">
    <source>
        <dbReference type="Pfam" id="PF00425"/>
    </source>
</evidence>
<feature type="domain" description="Anthranilate synthase component I N-terminal" evidence="4">
    <location>
        <begin position="8"/>
        <end position="136"/>
    </location>
</feature>
<evidence type="ECO:0000313" key="6">
    <source>
        <dbReference type="Proteomes" id="UP001279553"/>
    </source>
</evidence>
<dbReference type="Proteomes" id="UP001279553">
    <property type="component" value="Unassembled WGS sequence"/>
</dbReference>
<dbReference type="AlphaFoldDB" id="A0AAW9DKW0"/>
<evidence type="ECO:0000256" key="1">
    <source>
        <dbReference type="ARBA" id="ARBA00013139"/>
    </source>
</evidence>
<keyword evidence="2 5" id="KW-0808">Transferase</keyword>
<dbReference type="GO" id="GO:0009396">
    <property type="term" value="P:folic acid-containing compound biosynthetic process"/>
    <property type="evidence" value="ECO:0007669"/>
    <property type="project" value="InterPro"/>
</dbReference>
<evidence type="ECO:0000313" key="5">
    <source>
        <dbReference type="EMBL" id="MDX5929355.1"/>
    </source>
</evidence>
<accession>A0AAW9DKW0</accession>
<feature type="domain" description="Chorismate-utilising enzyme C-terminal" evidence="3">
    <location>
        <begin position="178"/>
        <end position="435"/>
    </location>
</feature>
<dbReference type="InterPro" id="IPR005802">
    <property type="entry name" value="ADC_synth_comp_1"/>
</dbReference>
<comment type="caution">
    <text evidence="5">The sequence shown here is derived from an EMBL/GenBank/DDBJ whole genome shotgun (WGS) entry which is preliminary data.</text>
</comment>
<dbReference type="PANTHER" id="PTHR11236">
    <property type="entry name" value="AMINOBENZOATE/ANTHRANILATE SYNTHASE"/>
    <property type="match status" value="1"/>
</dbReference>
<gene>
    <name evidence="5" type="primary">pabB</name>
    <name evidence="5" type="ORF">SIL87_01065</name>
</gene>
<evidence type="ECO:0000259" key="4">
    <source>
        <dbReference type="Pfam" id="PF04715"/>
    </source>
</evidence>
<dbReference type="NCBIfam" id="TIGR00553">
    <property type="entry name" value="pabB"/>
    <property type="match status" value="1"/>
</dbReference>
<proteinExistence type="predicted"/>
<organism evidence="5 6">
    <name type="scientific">Acidiphilium acidophilum</name>
    <name type="common">Thiobacillus acidophilus</name>
    <dbReference type="NCBI Taxonomy" id="76588"/>
    <lineage>
        <taxon>Bacteria</taxon>
        <taxon>Pseudomonadati</taxon>
        <taxon>Pseudomonadota</taxon>
        <taxon>Alphaproteobacteria</taxon>
        <taxon>Acetobacterales</taxon>
        <taxon>Acidocellaceae</taxon>
        <taxon>Acidiphilium</taxon>
    </lineage>
</organism>
<dbReference type="GO" id="GO:0000162">
    <property type="term" value="P:L-tryptophan biosynthetic process"/>
    <property type="evidence" value="ECO:0007669"/>
    <property type="project" value="TreeGrafter"/>
</dbReference>
<keyword evidence="6" id="KW-1185">Reference proteome</keyword>
<dbReference type="PANTHER" id="PTHR11236:SF9">
    <property type="entry name" value="ANTHRANILATE SYNTHASE COMPONENT 1"/>
    <property type="match status" value="1"/>
</dbReference>
<dbReference type="RefSeq" id="WP_035188335.1">
    <property type="nucleotide sequence ID" value="NZ_JAWXYB010000002.1"/>
</dbReference>
<dbReference type="Pfam" id="PF04715">
    <property type="entry name" value="Anth_synt_I_N"/>
    <property type="match status" value="1"/>
</dbReference>
<dbReference type="Pfam" id="PF00425">
    <property type="entry name" value="Chorismate_bind"/>
    <property type="match status" value="1"/>
</dbReference>
<dbReference type="Gene3D" id="3.60.120.10">
    <property type="entry name" value="Anthranilate synthase"/>
    <property type="match status" value="1"/>
</dbReference>
<evidence type="ECO:0000256" key="2">
    <source>
        <dbReference type="ARBA" id="ARBA00022679"/>
    </source>
</evidence>
<dbReference type="InterPro" id="IPR005801">
    <property type="entry name" value="ADC_synthase"/>
</dbReference>
<protein>
    <recommendedName>
        <fullName evidence="1">aminodeoxychorismate synthase</fullName>
        <ecNumber evidence="1">2.6.1.85</ecNumber>
    </recommendedName>
</protein>
<keyword evidence="5" id="KW-0032">Aminotransferase</keyword>
<dbReference type="InterPro" id="IPR015890">
    <property type="entry name" value="Chorismate_C"/>
</dbReference>
<sequence>MLVTELPWRDPFDSFAALAGDPHLAFLDSAAPGDPRAEISYLCPDPLAVLRFDSGTVGDPFAALATWLDRHRTSRGTGAKPPLPFAGGAVGFLGYDLGVAAAGVPTRHDPIPGLPDGWFGLYDTVLGFEHRTRRLWYIAYDRPGASAIVRLEALRRRLDGLVRLGAVPRLDWQPEWSEAAYCDRVEQVRAYIAAGDIFQVNLTHRFRAPRPAGFSTEALYGALRRQSPAPFSAHLACGDGMAIIGASPESFLRLDPDGWVETRPIKGTAPRGTTVEDDDRLGRALCASAKDRAENLMIADLMRNDLGRVCEIGSVHVTALCALERFARAHHLVSVVRGRLRPGLGAIDLLRASFPGGSITGAPKHRAMQIIDEIETARRGAYCGTLAWLGFDGAMGSAIIIRTIVATTETLFAQAGGGIVWDSDPGAEYAEMLLKVGPLLAAHDGG</sequence>
<dbReference type="PRINTS" id="PR00095">
    <property type="entry name" value="ANTSNTHASEI"/>
</dbReference>
<dbReference type="InterPro" id="IPR006805">
    <property type="entry name" value="Anth_synth_I_N"/>
</dbReference>
<dbReference type="GO" id="GO:0046820">
    <property type="term" value="F:4-amino-4-deoxychorismate synthase activity"/>
    <property type="evidence" value="ECO:0007669"/>
    <property type="project" value="UniProtKB-EC"/>
</dbReference>
<dbReference type="EMBL" id="JAWXYB010000002">
    <property type="protein sequence ID" value="MDX5929355.1"/>
    <property type="molecule type" value="Genomic_DNA"/>
</dbReference>
<dbReference type="InterPro" id="IPR019999">
    <property type="entry name" value="Anth_synth_I-like"/>
</dbReference>
<dbReference type="SUPFAM" id="SSF56322">
    <property type="entry name" value="ADC synthase"/>
    <property type="match status" value="1"/>
</dbReference>
<name>A0AAW9DKW0_ACIAO</name>
<dbReference type="EC" id="2.6.1.85" evidence="1"/>
<reference evidence="5 6" key="1">
    <citation type="submission" date="2023-11" db="EMBL/GenBank/DDBJ databases">
        <title>MicrobeMod: A computational toolkit for identifying prokaryotic methylation and restriction-modification with nanopore sequencing.</title>
        <authorList>
            <person name="Crits-Christoph A."/>
            <person name="Kang S.C."/>
            <person name="Lee H."/>
            <person name="Ostrov N."/>
        </authorList>
    </citation>
    <scope>NUCLEOTIDE SEQUENCE [LARGE SCALE GENOMIC DNA]</scope>
    <source>
        <strain evidence="5 6">DSMZ 700</strain>
    </source>
</reference>